<dbReference type="Proteomes" id="UP000076744">
    <property type="component" value="Unassembled WGS sequence"/>
</dbReference>
<evidence type="ECO:0000256" key="3">
    <source>
        <dbReference type="ARBA" id="ARBA00023125"/>
    </source>
</evidence>
<dbReference type="PANTHER" id="PTHR11945">
    <property type="entry name" value="MADS BOX PROTEIN"/>
    <property type="match status" value="1"/>
</dbReference>
<evidence type="ECO:0000313" key="7">
    <source>
        <dbReference type="EMBL" id="OAA44447.1"/>
    </source>
</evidence>
<dbReference type="Pfam" id="PF00319">
    <property type="entry name" value="SRF-TF"/>
    <property type="match status" value="1"/>
</dbReference>
<keyword evidence="8" id="KW-1185">Reference proteome</keyword>
<dbReference type="AlphaFoldDB" id="A0A167EVJ9"/>
<evidence type="ECO:0000256" key="5">
    <source>
        <dbReference type="ARBA" id="ARBA00023242"/>
    </source>
</evidence>
<gene>
    <name evidence="7" type="ORF">ISF_09641</name>
</gene>
<dbReference type="InterPro" id="IPR036879">
    <property type="entry name" value="TF_MADSbox_sf"/>
</dbReference>
<feature type="domain" description="MADS-box" evidence="6">
    <location>
        <begin position="1"/>
        <end position="51"/>
    </location>
</feature>
<keyword evidence="4" id="KW-0804">Transcription</keyword>
<reference evidence="7 8" key="1">
    <citation type="journal article" date="2016" name="Genome Biol. Evol.">
        <title>Divergent and convergent evolution of fungal pathogenicity.</title>
        <authorList>
            <person name="Shang Y."/>
            <person name="Xiao G."/>
            <person name="Zheng P."/>
            <person name="Cen K."/>
            <person name="Zhan S."/>
            <person name="Wang C."/>
        </authorList>
    </citation>
    <scope>NUCLEOTIDE SEQUENCE [LARGE SCALE GENOMIC DNA]</scope>
    <source>
        <strain evidence="7 8">ARSEF 2679</strain>
    </source>
</reference>
<accession>A0A167EVJ9</accession>
<dbReference type="SMART" id="SM00432">
    <property type="entry name" value="MADS"/>
    <property type="match status" value="1"/>
</dbReference>
<comment type="subcellular location">
    <subcellularLocation>
        <location evidence="1">Nucleus</location>
    </subcellularLocation>
</comment>
<dbReference type="GO" id="GO:0000981">
    <property type="term" value="F:DNA-binding transcription factor activity, RNA polymerase II-specific"/>
    <property type="evidence" value="ECO:0007669"/>
    <property type="project" value="InterPro"/>
</dbReference>
<dbReference type="SUPFAM" id="SSF55455">
    <property type="entry name" value="SRF-like"/>
    <property type="match status" value="1"/>
</dbReference>
<evidence type="ECO:0000256" key="2">
    <source>
        <dbReference type="ARBA" id="ARBA00023015"/>
    </source>
</evidence>
<dbReference type="InterPro" id="IPR033897">
    <property type="entry name" value="SRF-like_MADS-box"/>
</dbReference>
<dbReference type="PROSITE" id="PS50066">
    <property type="entry name" value="MADS_BOX_2"/>
    <property type="match status" value="1"/>
</dbReference>
<name>A0A167EVJ9_CORFA</name>
<dbReference type="RefSeq" id="XP_018699580.1">
    <property type="nucleotide sequence ID" value="XM_018853242.1"/>
</dbReference>
<dbReference type="GeneID" id="30025933"/>
<dbReference type="CDD" id="cd00266">
    <property type="entry name" value="MADS_SRF_like"/>
    <property type="match status" value="1"/>
</dbReference>
<comment type="caution">
    <text evidence="7">The sequence shown here is derived from an EMBL/GenBank/DDBJ whole genome shotgun (WGS) entry which is preliminary data.</text>
</comment>
<dbReference type="PRINTS" id="PR00404">
    <property type="entry name" value="MADSDOMAIN"/>
</dbReference>
<dbReference type="GO" id="GO:0005634">
    <property type="term" value="C:nucleus"/>
    <property type="evidence" value="ECO:0007669"/>
    <property type="project" value="UniProtKB-SubCell"/>
</dbReference>
<evidence type="ECO:0000313" key="8">
    <source>
        <dbReference type="Proteomes" id="UP000076744"/>
    </source>
</evidence>
<dbReference type="STRING" id="1081104.A0A167EVJ9"/>
<protein>
    <submittedName>
        <fullName evidence="7">Transcription factor, MADS-box</fullName>
    </submittedName>
</protein>
<dbReference type="Gene3D" id="3.40.1810.10">
    <property type="entry name" value="Transcription factor, MADS-box"/>
    <property type="match status" value="1"/>
</dbReference>
<dbReference type="GO" id="GO:0045944">
    <property type="term" value="P:positive regulation of transcription by RNA polymerase II"/>
    <property type="evidence" value="ECO:0007669"/>
    <property type="project" value="InterPro"/>
</dbReference>
<sequence>MGRKKLVIEKIKEPRRRKVTFVKRKRGILKKAHELAVLTGSVVTLLIHNDNVSEKHAFGESDAVQIEHPTNVNQSASRDDAELQDWQVDELPLRSDAHATPLEPGSSSFMEELVPWQPVTLCDEETILAASLPGSNALSVDTSHWLALQDFSASSEWMQQFSSEGQDVLGRLFDDTEWQQYCTRYLG</sequence>
<proteinExistence type="predicted"/>
<dbReference type="EMBL" id="AZHB01000060">
    <property type="protein sequence ID" value="OAA44447.1"/>
    <property type="molecule type" value="Genomic_DNA"/>
</dbReference>
<keyword evidence="5" id="KW-0539">Nucleus</keyword>
<dbReference type="OrthoDB" id="4994075at2759"/>
<keyword evidence="3" id="KW-0238">DNA-binding</keyword>
<keyword evidence="2" id="KW-0805">Transcription regulation</keyword>
<evidence type="ECO:0000256" key="4">
    <source>
        <dbReference type="ARBA" id="ARBA00023163"/>
    </source>
</evidence>
<organism evidence="7 8">
    <name type="scientific">Cordyceps fumosorosea (strain ARSEF 2679)</name>
    <name type="common">Isaria fumosorosea</name>
    <dbReference type="NCBI Taxonomy" id="1081104"/>
    <lineage>
        <taxon>Eukaryota</taxon>
        <taxon>Fungi</taxon>
        <taxon>Dikarya</taxon>
        <taxon>Ascomycota</taxon>
        <taxon>Pezizomycotina</taxon>
        <taxon>Sordariomycetes</taxon>
        <taxon>Hypocreomycetidae</taxon>
        <taxon>Hypocreales</taxon>
        <taxon>Cordycipitaceae</taxon>
        <taxon>Cordyceps</taxon>
    </lineage>
</organism>
<dbReference type="InterPro" id="IPR002100">
    <property type="entry name" value="TF_MADSbox"/>
</dbReference>
<dbReference type="GO" id="GO:0046983">
    <property type="term" value="F:protein dimerization activity"/>
    <property type="evidence" value="ECO:0007669"/>
    <property type="project" value="InterPro"/>
</dbReference>
<dbReference type="PANTHER" id="PTHR11945:SF534">
    <property type="entry name" value="MYOCYTE-SPECIFIC ENHANCER FACTOR 2"/>
    <property type="match status" value="1"/>
</dbReference>
<dbReference type="GO" id="GO:0000978">
    <property type="term" value="F:RNA polymerase II cis-regulatory region sequence-specific DNA binding"/>
    <property type="evidence" value="ECO:0007669"/>
    <property type="project" value="TreeGrafter"/>
</dbReference>
<evidence type="ECO:0000256" key="1">
    <source>
        <dbReference type="ARBA" id="ARBA00004123"/>
    </source>
</evidence>
<evidence type="ECO:0000259" key="6">
    <source>
        <dbReference type="PROSITE" id="PS50066"/>
    </source>
</evidence>